<feature type="region of interest" description="Disordered" evidence="1">
    <location>
        <begin position="1"/>
        <end position="43"/>
    </location>
</feature>
<evidence type="ECO:0000313" key="2">
    <source>
        <dbReference type="EMBL" id="CAD6997747.1"/>
    </source>
</evidence>
<reference evidence="2" key="1">
    <citation type="submission" date="2020-11" db="EMBL/GenBank/DDBJ databases">
        <authorList>
            <person name="Whitehead M."/>
        </authorList>
    </citation>
    <scope>NUCLEOTIDE SEQUENCE</scope>
    <source>
        <strain evidence="2">EGII</strain>
    </source>
</reference>
<name>A0A811UIS8_CERCA</name>
<organism evidence="2 3">
    <name type="scientific">Ceratitis capitata</name>
    <name type="common">Mediterranean fruit fly</name>
    <name type="synonym">Tephritis capitata</name>
    <dbReference type="NCBI Taxonomy" id="7213"/>
    <lineage>
        <taxon>Eukaryota</taxon>
        <taxon>Metazoa</taxon>
        <taxon>Ecdysozoa</taxon>
        <taxon>Arthropoda</taxon>
        <taxon>Hexapoda</taxon>
        <taxon>Insecta</taxon>
        <taxon>Pterygota</taxon>
        <taxon>Neoptera</taxon>
        <taxon>Endopterygota</taxon>
        <taxon>Diptera</taxon>
        <taxon>Brachycera</taxon>
        <taxon>Muscomorpha</taxon>
        <taxon>Tephritoidea</taxon>
        <taxon>Tephritidae</taxon>
        <taxon>Ceratitis</taxon>
        <taxon>Ceratitis</taxon>
    </lineage>
</organism>
<sequence length="108" mass="12608">MSELSPSASDIARESISEDRKLFEELPAEMETRKHKMDEDRSDETEIRHVILSRFQRNLQLRRFSTRRFSIEDKPREGRPKFSTDSVTVALVKSKIDEDPLGMIANEL</sequence>
<feature type="compositionally biased region" description="Basic and acidic residues" evidence="1">
    <location>
        <begin position="11"/>
        <end position="43"/>
    </location>
</feature>
<comment type="caution">
    <text evidence="2">The sequence shown here is derived from an EMBL/GenBank/DDBJ whole genome shotgun (WGS) entry which is preliminary data.</text>
</comment>
<dbReference type="AlphaFoldDB" id="A0A811UIS8"/>
<protein>
    <submittedName>
        <fullName evidence="2">(Mediterranean fruit fly) hypothetical protein</fullName>
    </submittedName>
</protein>
<evidence type="ECO:0000256" key="1">
    <source>
        <dbReference type="SAM" id="MobiDB-lite"/>
    </source>
</evidence>
<feature type="non-terminal residue" evidence="2">
    <location>
        <position position="108"/>
    </location>
</feature>
<dbReference type="Proteomes" id="UP000606786">
    <property type="component" value="Unassembled WGS sequence"/>
</dbReference>
<evidence type="ECO:0000313" key="3">
    <source>
        <dbReference type="Proteomes" id="UP000606786"/>
    </source>
</evidence>
<accession>A0A811UIS8</accession>
<proteinExistence type="predicted"/>
<gene>
    <name evidence="2" type="ORF">CCAP1982_LOCUS6379</name>
</gene>
<dbReference type="EMBL" id="CAJHJT010000012">
    <property type="protein sequence ID" value="CAD6997747.1"/>
    <property type="molecule type" value="Genomic_DNA"/>
</dbReference>
<keyword evidence="3" id="KW-1185">Reference proteome</keyword>